<feature type="transmembrane region" description="Helical" evidence="2">
    <location>
        <begin position="12"/>
        <end position="33"/>
    </location>
</feature>
<sequence length="563" mass="63601">MVITSYQKSLWVRNLFLVVMAVALVAVAWKISWSIKKIELYDQAFAYYEDDNLISAEQTFSQASEYSAISYGDVEWTAFMSGLTSIRLQLESLSRQAHAAIGDRQEEQVLEAYQHYQSFKQETLKQQDKQTTSFFQAISAHLAIEKAWSDYYLQALQQAKSQMQSPKDMGNESFIHTLVLIPDEFFGGKVEKQEELNNLFQRYETAKLRKLAVSLSFDDVITRTANSIKLYRQEGISAGWLQKQLEQYAKSEINQTIKQKDLPGFVAMAKAYRQIKDVLAEDSDVLAVIERHLESRIKQAEQYAKAHQFTRATELYQELGGLLDTSSLIAGVEERWTEYDPTRLLLVKYPDKTFLSVLTGNGHWGAKQYALGVDEKEHRLYLAAKMPDGANTVYIEQVLDIDTDFSVILSKLQDGKDNPVILVQTTGKERAYKYLGLIPHLSQSSLESRFIVEADDLSVEDTARVIVKNAVGKGENEIASFLMDDKGLEYEEKLIDPENGEPGDAATEVPPSIDVHAGPGENYEIIGQVSPDSSIQVVTDLNGWYQIQFDGKEGWIQAPQTSP</sequence>
<proteinExistence type="predicted"/>
<keyword evidence="5" id="KW-1185">Reference proteome</keyword>
<evidence type="ECO:0000313" key="4">
    <source>
        <dbReference type="EMBL" id="KQL46803.1"/>
    </source>
</evidence>
<name>A0ABR5N841_BRECH</name>
<dbReference type="InterPro" id="IPR003646">
    <property type="entry name" value="SH3-like_bac-type"/>
</dbReference>
<comment type="caution">
    <text evidence="4">The sequence shown here is derived from an EMBL/GenBank/DDBJ whole genome shotgun (WGS) entry which is preliminary data.</text>
</comment>
<keyword evidence="2" id="KW-0812">Transmembrane</keyword>
<feature type="domain" description="SH3b" evidence="3">
    <location>
        <begin position="503"/>
        <end position="563"/>
    </location>
</feature>
<evidence type="ECO:0000259" key="3">
    <source>
        <dbReference type="PROSITE" id="PS51781"/>
    </source>
</evidence>
<dbReference type="Proteomes" id="UP000051063">
    <property type="component" value="Unassembled WGS sequence"/>
</dbReference>
<dbReference type="Pfam" id="PF08239">
    <property type="entry name" value="SH3_3"/>
    <property type="match status" value="1"/>
</dbReference>
<dbReference type="EMBL" id="LJJB01000010">
    <property type="protein sequence ID" value="KQL46803.1"/>
    <property type="molecule type" value="Genomic_DNA"/>
</dbReference>
<accession>A0ABR5N841</accession>
<protein>
    <recommendedName>
        <fullName evidence="3">SH3b domain-containing protein</fullName>
    </recommendedName>
</protein>
<gene>
    <name evidence="4" type="ORF">AN963_18045</name>
</gene>
<dbReference type="Gene3D" id="2.30.30.40">
    <property type="entry name" value="SH3 Domains"/>
    <property type="match status" value="1"/>
</dbReference>
<feature type="region of interest" description="Disordered" evidence="1">
    <location>
        <begin position="495"/>
        <end position="518"/>
    </location>
</feature>
<keyword evidence="2" id="KW-1133">Transmembrane helix</keyword>
<organism evidence="4 5">
    <name type="scientific">Brevibacillus choshinensis</name>
    <dbReference type="NCBI Taxonomy" id="54911"/>
    <lineage>
        <taxon>Bacteria</taxon>
        <taxon>Bacillati</taxon>
        <taxon>Bacillota</taxon>
        <taxon>Bacilli</taxon>
        <taxon>Bacillales</taxon>
        <taxon>Paenibacillaceae</taxon>
        <taxon>Brevibacillus</taxon>
    </lineage>
</organism>
<keyword evidence="2" id="KW-0472">Membrane</keyword>
<dbReference type="RefSeq" id="WP_055745901.1">
    <property type="nucleotide sequence ID" value="NZ_LJJB01000010.1"/>
</dbReference>
<reference evidence="4 5" key="1">
    <citation type="submission" date="2015-09" db="EMBL/GenBank/DDBJ databases">
        <title>Genome sequencing project for genomic taxonomy and phylogenomics of Bacillus-like bacteria.</title>
        <authorList>
            <person name="Liu B."/>
            <person name="Wang J."/>
            <person name="Zhu Y."/>
            <person name="Liu G."/>
            <person name="Chen Q."/>
            <person name="Chen Z."/>
            <person name="Lan J."/>
            <person name="Che J."/>
            <person name="Ge C."/>
            <person name="Shi H."/>
            <person name="Pan Z."/>
            <person name="Liu X."/>
        </authorList>
    </citation>
    <scope>NUCLEOTIDE SEQUENCE [LARGE SCALE GENOMIC DNA]</scope>
    <source>
        <strain evidence="4 5">DSM 8552</strain>
    </source>
</reference>
<evidence type="ECO:0000313" key="5">
    <source>
        <dbReference type="Proteomes" id="UP000051063"/>
    </source>
</evidence>
<dbReference type="PROSITE" id="PS51781">
    <property type="entry name" value="SH3B"/>
    <property type="match status" value="1"/>
</dbReference>
<evidence type="ECO:0000256" key="1">
    <source>
        <dbReference type="SAM" id="MobiDB-lite"/>
    </source>
</evidence>
<evidence type="ECO:0000256" key="2">
    <source>
        <dbReference type="SAM" id="Phobius"/>
    </source>
</evidence>